<gene>
    <name evidence="4" type="primary">mazF</name>
    <name evidence="4" type="ORF">CFX0092_A2116</name>
</gene>
<dbReference type="EC" id="3.1.-.-" evidence="3"/>
<dbReference type="RefSeq" id="WP_095043400.1">
    <property type="nucleotide sequence ID" value="NZ_LN890655.1"/>
</dbReference>
<dbReference type="GO" id="GO:0016075">
    <property type="term" value="P:rRNA catabolic process"/>
    <property type="evidence" value="ECO:0007669"/>
    <property type="project" value="TreeGrafter"/>
</dbReference>
<sequence length="125" mass="13624">MNVRRGEIYWVKFDPVKGSEQGGLRPALVIQNDVGNRFSPTTVVAAITRTVPPKPYPFIVVVEPAESGLRVTSAINCSQLATIQHSGPQSRLRPLPGESDVRPIGRLSEAKMQEVGEALQFNLGM</sequence>
<evidence type="ECO:0000256" key="1">
    <source>
        <dbReference type="ARBA" id="ARBA00007521"/>
    </source>
</evidence>
<evidence type="ECO:0000256" key="3">
    <source>
        <dbReference type="PIRNR" id="PIRNR033490"/>
    </source>
</evidence>
<dbReference type="InterPro" id="IPR003477">
    <property type="entry name" value="PemK-like"/>
</dbReference>
<dbReference type="AlphaFoldDB" id="A0A160T2Q8"/>
<keyword evidence="2" id="KW-1277">Toxin-antitoxin system</keyword>
<dbReference type="GO" id="GO:0016787">
    <property type="term" value="F:hydrolase activity"/>
    <property type="evidence" value="ECO:0007669"/>
    <property type="project" value="UniProtKB-KW"/>
</dbReference>
<dbReference type="GO" id="GO:0003677">
    <property type="term" value="F:DNA binding"/>
    <property type="evidence" value="ECO:0007669"/>
    <property type="project" value="InterPro"/>
</dbReference>
<protein>
    <recommendedName>
        <fullName evidence="3">mRNA interferase</fullName>
        <ecNumber evidence="3">3.1.-.-</ecNumber>
    </recommendedName>
</protein>
<accession>A0A160T2Q8</accession>
<dbReference type="Proteomes" id="UP000215027">
    <property type="component" value="Chromosome I"/>
</dbReference>
<dbReference type="PANTHER" id="PTHR33988">
    <property type="entry name" value="ENDORIBONUCLEASE MAZF-RELATED"/>
    <property type="match status" value="1"/>
</dbReference>
<organism evidence="4 5">
    <name type="scientific">Candidatus Promineifilum breve</name>
    <dbReference type="NCBI Taxonomy" id="1806508"/>
    <lineage>
        <taxon>Bacteria</taxon>
        <taxon>Bacillati</taxon>
        <taxon>Chloroflexota</taxon>
        <taxon>Ardenticatenia</taxon>
        <taxon>Candidatus Promineifilales</taxon>
        <taxon>Candidatus Promineifilaceae</taxon>
        <taxon>Candidatus Promineifilum</taxon>
    </lineage>
</organism>
<dbReference type="SUPFAM" id="SSF50118">
    <property type="entry name" value="Cell growth inhibitor/plasmid maintenance toxic component"/>
    <property type="match status" value="1"/>
</dbReference>
<evidence type="ECO:0000313" key="4">
    <source>
        <dbReference type="EMBL" id="CUS03994.2"/>
    </source>
</evidence>
<dbReference type="GO" id="GO:0006402">
    <property type="term" value="P:mRNA catabolic process"/>
    <property type="evidence" value="ECO:0007669"/>
    <property type="project" value="TreeGrafter"/>
</dbReference>
<evidence type="ECO:0000313" key="5">
    <source>
        <dbReference type="Proteomes" id="UP000215027"/>
    </source>
</evidence>
<reference evidence="4" key="1">
    <citation type="submission" date="2016-01" db="EMBL/GenBank/DDBJ databases">
        <authorList>
            <person name="Mcilroy J.S."/>
            <person name="Karst M S."/>
            <person name="Albertsen M."/>
        </authorList>
    </citation>
    <scope>NUCLEOTIDE SEQUENCE</scope>
    <source>
        <strain evidence="4">Cfx-K</strain>
    </source>
</reference>
<comment type="function">
    <text evidence="3">Toxic component of a type II toxin-antitoxin (TA) system.</text>
</comment>
<keyword evidence="3" id="KW-0255">Endonuclease</keyword>
<proteinExistence type="inferred from homology"/>
<dbReference type="KEGG" id="pbf:CFX0092_A2116"/>
<keyword evidence="5" id="KW-1185">Reference proteome</keyword>
<dbReference type="InterPro" id="IPR011067">
    <property type="entry name" value="Plasmid_toxin/cell-grow_inhib"/>
</dbReference>
<dbReference type="GO" id="GO:0004521">
    <property type="term" value="F:RNA endonuclease activity"/>
    <property type="evidence" value="ECO:0007669"/>
    <property type="project" value="TreeGrafter"/>
</dbReference>
<keyword evidence="3" id="KW-0540">Nuclease</keyword>
<dbReference type="OrthoDB" id="9793906at2"/>
<dbReference type="EMBL" id="LN890655">
    <property type="protein sequence ID" value="CUS03994.2"/>
    <property type="molecule type" value="Genomic_DNA"/>
</dbReference>
<evidence type="ECO:0000256" key="2">
    <source>
        <dbReference type="ARBA" id="ARBA00022649"/>
    </source>
</evidence>
<keyword evidence="3 4" id="KW-0378">Hydrolase</keyword>
<dbReference type="Pfam" id="PF02452">
    <property type="entry name" value="PemK_toxin"/>
    <property type="match status" value="1"/>
</dbReference>
<dbReference type="PANTHER" id="PTHR33988:SF2">
    <property type="entry name" value="ENDORIBONUCLEASE MAZF"/>
    <property type="match status" value="1"/>
</dbReference>
<name>A0A160T2Q8_9CHLR</name>
<dbReference type="PIRSF" id="PIRSF033490">
    <property type="entry name" value="MazF"/>
    <property type="match status" value="1"/>
</dbReference>
<comment type="similarity">
    <text evidence="1 3">Belongs to the PemK/MazF family.</text>
</comment>
<dbReference type="Gene3D" id="2.30.30.110">
    <property type="match status" value="1"/>
</dbReference>